<dbReference type="SUPFAM" id="SSF55008">
    <property type="entry name" value="HMA, heavy metal-associated domain"/>
    <property type="match status" value="1"/>
</dbReference>
<evidence type="ECO:0008006" key="4">
    <source>
        <dbReference type="Google" id="ProtNLM"/>
    </source>
</evidence>
<dbReference type="CDD" id="cd00371">
    <property type="entry name" value="HMA"/>
    <property type="match status" value="1"/>
</dbReference>
<dbReference type="Gene3D" id="3.30.70.100">
    <property type="match status" value="1"/>
</dbReference>
<dbReference type="InterPro" id="IPR006121">
    <property type="entry name" value="HMA_dom"/>
</dbReference>
<organism evidence="2 3">
    <name type="scientific">Platanthera guangdongensis</name>
    <dbReference type="NCBI Taxonomy" id="2320717"/>
    <lineage>
        <taxon>Eukaryota</taxon>
        <taxon>Viridiplantae</taxon>
        <taxon>Streptophyta</taxon>
        <taxon>Embryophyta</taxon>
        <taxon>Tracheophyta</taxon>
        <taxon>Spermatophyta</taxon>
        <taxon>Magnoliopsida</taxon>
        <taxon>Liliopsida</taxon>
        <taxon>Asparagales</taxon>
        <taxon>Orchidaceae</taxon>
        <taxon>Orchidoideae</taxon>
        <taxon>Orchideae</taxon>
        <taxon>Orchidinae</taxon>
        <taxon>Platanthera</taxon>
    </lineage>
</organism>
<feature type="region of interest" description="Disordered" evidence="1">
    <location>
        <begin position="76"/>
        <end position="115"/>
    </location>
</feature>
<sequence>MPLLISSRTLKLSPFYLTAQFPPSTSPATAMVSSSAGPFHSRSRDLLSISFSGSFPFLSSVPESSARPMATISSSAALSGSGGGGDGLPGGSGGGGGDGGSSGRDAARKPLVGETEVDPALESDAILLSVGGMTCGGCAASVKRILESQLLRHGFMVGPRKSSQGRGPYTPTYLPRGTEPLWLCNGSTVGPVGRDVEARARSIAERLGLPREMGWGPQVASASVDLEKEIAVVWPVPEAKDAENWQQQLGQKLANHLTTCGFKSILQDKL</sequence>
<gene>
    <name evidence="2" type="ORF">KSP40_PGU021500</name>
</gene>
<feature type="compositionally biased region" description="Gly residues" evidence="1">
    <location>
        <begin position="80"/>
        <end position="102"/>
    </location>
</feature>
<reference evidence="2 3" key="1">
    <citation type="journal article" date="2022" name="Nat. Plants">
        <title>Genomes of leafy and leafless Platanthera orchids illuminate the evolution of mycoheterotrophy.</title>
        <authorList>
            <person name="Li M.H."/>
            <person name="Liu K.W."/>
            <person name="Li Z."/>
            <person name="Lu H.C."/>
            <person name="Ye Q.L."/>
            <person name="Zhang D."/>
            <person name="Wang J.Y."/>
            <person name="Li Y.F."/>
            <person name="Zhong Z.M."/>
            <person name="Liu X."/>
            <person name="Yu X."/>
            <person name="Liu D.K."/>
            <person name="Tu X.D."/>
            <person name="Liu B."/>
            <person name="Hao Y."/>
            <person name="Liao X.Y."/>
            <person name="Jiang Y.T."/>
            <person name="Sun W.H."/>
            <person name="Chen J."/>
            <person name="Chen Y.Q."/>
            <person name="Ai Y."/>
            <person name="Zhai J.W."/>
            <person name="Wu S.S."/>
            <person name="Zhou Z."/>
            <person name="Hsiao Y.Y."/>
            <person name="Wu W.L."/>
            <person name="Chen Y.Y."/>
            <person name="Lin Y.F."/>
            <person name="Hsu J.L."/>
            <person name="Li C.Y."/>
            <person name="Wang Z.W."/>
            <person name="Zhao X."/>
            <person name="Zhong W.Y."/>
            <person name="Ma X.K."/>
            <person name="Ma L."/>
            <person name="Huang J."/>
            <person name="Chen G.Z."/>
            <person name="Huang M.Z."/>
            <person name="Huang L."/>
            <person name="Peng D.H."/>
            <person name="Luo Y.B."/>
            <person name="Zou S.Q."/>
            <person name="Chen S.P."/>
            <person name="Lan S."/>
            <person name="Tsai W.C."/>
            <person name="Van de Peer Y."/>
            <person name="Liu Z.J."/>
        </authorList>
    </citation>
    <scope>NUCLEOTIDE SEQUENCE [LARGE SCALE GENOMIC DNA]</scope>
    <source>
        <strain evidence="2">Lor288</strain>
    </source>
</reference>
<dbReference type="Proteomes" id="UP001412067">
    <property type="component" value="Unassembled WGS sequence"/>
</dbReference>
<keyword evidence="3" id="KW-1185">Reference proteome</keyword>
<dbReference type="InterPro" id="IPR036163">
    <property type="entry name" value="HMA_dom_sf"/>
</dbReference>
<accession>A0ABR2N524</accession>
<proteinExistence type="predicted"/>
<dbReference type="EMBL" id="JBBWWR010000001">
    <property type="protein sequence ID" value="KAK8971212.1"/>
    <property type="molecule type" value="Genomic_DNA"/>
</dbReference>
<evidence type="ECO:0000256" key="1">
    <source>
        <dbReference type="SAM" id="MobiDB-lite"/>
    </source>
</evidence>
<evidence type="ECO:0000313" key="2">
    <source>
        <dbReference type="EMBL" id="KAK8971212.1"/>
    </source>
</evidence>
<name>A0ABR2N524_9ASPA</name>
<evidence type="ECO:0000313" key="3">
    <source>
        <dbReference type="Proteomes" id="UP001412067"/>
    </source>
</evidence>
<comment type="caution">
    <text evidence="2">The sequence shown here is derived from an EMBL/GenBank/DDBJ whole genome shotgun (WGS) entry which is preliminary data.</text>
</comment>
<protein>
    <recommendedName>
        <fullName evidence="4">HMA domain-containing protein</fullName>
    </recommendedName>
</protein>